<dbReference type="PROSITE" id="PS51399">
    <property type="entry name" value="SEP"/>
    <property type="match status" value="1"/>
</dbReference>
<dbReference type="InterPro" id="IPR001012">
    <property type="entry name" value="UBX_dom"/>
</dbReference>
<sequence>MSDRSDLLAQFAAITGVEGEQAQFYLESAKWDLQAAISSFFEGHGGSASEASPSPEPSAASAPAVGTGSSSSTGTARVRTFQELLAGGGSDESDADEGENYFAGGEKSGVMMQGGPKDNKGGALDLVKGILDKAAKTGPPPDDEDSGKAKKPSYFGGSGYRLGSEDDAGAGPSQPVVSAPQPTEDPSTQRVDRQLTFWRDGFSIDDGPLLRYDDPANQEFLKAINSGRAPTSLLNVAYGQPVEVKVAHRMQENYKPPPKKPAPAFSGTGNRLGGVVPGESAAAAAAASMPMPGTFPGTATQVSVDHNLPSTSIQIRLSDGTRMVAKFNHSHTVADLYNFVRASRPDTQAFVMQTTLPMRELKDMNLTLKDAGLLNSVVVQRLA</sequence>
<dbReference type="PROSITE" id="PS50033">
    <property type="entry name" value="UBX"/>
    <property type="match status" value="1"/>
</dbReference>
<dbReference type="InterPro" id="IPR009060">
    <property type="entry name" value="UBA-like_sf"/>
</dbReference>
<organism evidence="4 5">
    <name type="scientific">Polyrhizophydium stewartii</name>
    <dbReference type="NCBI Taxonomy" id="2732419"/>
    <lineage>
        <taxon>Eukaryota</taxon>
        <taxon>Fungi</taxon>
        <taxon>Fungi incertae sedis</taxon>
        <taxon>Chytridiomycota</taxon>
        <taxon>Chytridiomycota incertae sedis</taxon>
        <taxon>Chytridiomycetes</taxon>
        <taxon>Rhizophydiales</taxon>
        <taxon>Rhizophydiales incertae sedis</taxon>
        <taxon>Polyrhizophydium</taxon>
    </lineage>
</organism>
<evidence type="ECO:0000313" key="5">
    <source>
        <dbReference type="Proteomes" id="UP001527925"/>
    </source>
</evidence>
<dbReference type="InterPro" id="IPR029071">
    <property type="entry name" value="Ubiquitin-like_domsf"/>
</dbReference>
<dbReference type="Proteomes" id="UP001527925">
    <property type="component" value="Unassembled WGS sequence"/>
</dbReference>
<dbReference type="Gene3D" id="3.30.420.210">
    <property type="entry name" value="SEP domain"/>
    <property type="match status" value="1"/>
</dbReference>
<dbReference type="SUPFAM" id="SSF54236">
    <property type="entry name" value="Ubiquitin-like"/>
    <property type="match status" value="1"/>
</dbReference>
<keyword evidence="5" id="KW-1185">Reference proteome</keyword>
<feature type="region of interest" description="Disordered" evidence="1">
    <location>
        <begin position="253"/>
        <end position="273"/>
    </location>
</feature>
<evidence type="ECO:0000313" key="4">
    <source>
        <dbReference type="EMBL" id="KAL2920033.1"/>
    </source>
</evidence>
<dbReference type="InterPro" id="IPR012989">
    <property type="entry name" value="SEP_domain"/>
</dbReference>
<accession>A0ABR4NKH5</accession>
<dbReference type="SMART" id="SM00166">
    <property type="entry name" value="UBX"/>
    <property type="match status" value="1"/>
</dbReference>
<feature type="compositionally biased region" description="Polar residues" evidence="1">
    <location>
        <begin position="180"/>
        <end position="189"/>
    </location>
</feature>
<evidence type="ECO:0000259" key="3">
    <source>
        <dbReference type="PROSITE" id="PS51399"/>
    </source>
</evidence>
<gene>
    <name evidence="4" type="primary">SHP1</name>
    <name evidence="4" type="ORF">HK105_200099</name>
</gene>
<feature type="compositionally biased region" description="Low complexity" evidence="1">
    <location>
        <begin position="47"/>
        <end position="79"/>
    </location>
</feature>
<reference evidence="4 5" key="1">
    <citation type="submission" date="2023-09" db="EMBL/GenBank/DDBJ databases">
        <title>Pangenome analysis of Batrachochytrium dendrobatidis and related Chytrids.</title>
        <authorList>
            <person name="Yacoub M.N."/>
            <person name="Stajich J.E."/>
            <person name="James T.Y."/>
        </authorList>
    </citation>
    <scope>NUCLEOTIDE SEQUENCE [LARGE SCALE GENOMIC DNA]</scope>
    <source>
        <strain evidence="4 5">JEL0888</strain>
    </source>
</reference>
<dbReference type="PANTHER" id="PTHR23333">
    <property type="entry name" value="UBX DOMAIN CONTAINING PROTEIN"/>
    <property type="match status" value="1"/>
</dbReference>
<dbReference type="InterPro" id="IPR036241">
    <property type="entry name" value="NSFL1C_SEP_dom_sf"/>
</dbReference>
<dbReference type="SUPFAM" id="SSF102848">
    <property type="entry name" value="NSFL1 (p97 ATPase) cofactor p47, SEP domain"/>
    <property type="match status" value="1"/>
</dbReference>
<dbReference type="EMBL" id="JADGIZ020000001">
    <property type="protein sequence ID" value="KAL2920033.1"/>
    <property type="molecule type" value="Genomic_DNA"/>
</dbReference>
<evidence type="ECO:0000256" key="1">
    <source>
        <dbReference type="SAM" id="MobiDB-lite"/>
    </source>
</evidence>
<dbReference type="SUPFAM" id="SSF46934">
    <property type="entry name" value="UBA-like"/>
    <property type="match status" value="1"/>
</dbReference>
<name>A0ABR4NKH5_9FUNG</name>
<feature type="region of interest" description="Disordered" evidence="1">
    <location>
        <begin position="43"/>
        <end position="191"/>
    </location>
</feature>
<dbReference type="Pfam" id="PF00789">
    <property type="entry name" value="UBX"/>
    <property type="match status" value="1"/>
</dbReference>
<protein>
    <submittedName>
        <fullName evidence="4">Protein phosphatase regulator</fullName>
    </submittedName>
</protein>
<dbReference type="Pfam" id="PF14555">
    <property type="entry name" value="UBA_4"/>
    <property type="match status" value="1"/>
</dbReference>
<dbReference type="Gene3D" id="1.10.8.10">
    <property type="entry name" value="DNA helicase RuvA subunit, C-terminal domain"/>
    <property type="match status" value="1"/>
</dbReference>
<evidence type="ECO:0000259" key="2">
    <source>
        <dbReference type="PROSITE" id="PS50033"/>
    </source>
</evidence>
<dbReference type="Pfam" id="PF08059">
    <property type="entry name" value="SEP"/>
    <property type="match status" value="1"/>
</dbReference>
<dbReference type="CDD" id="cd01770">
    <property type="entry name" value="UBX_UBXN2"/>
    <property type="match status" value="1"/>
</dbReference>
<proteinExistence type="predicted"/>
<feature type="domain" description="SEP" evidence="3">
    <location>
        <begin position="190"/>
        <end position="255"/>
    </location>
</feature>
<dbReference type="CDD" id="cd14348">
    <property type="entry name" value="UBA_p47"/>
    <property type="match status" value="1"/>
</dbReference>
<dbReference type="SMART" id="SM00553">
    <property type="entry name" value="SEP"/>
    <property type="match status" value="1"/>
</dbReference>
<dbReference type="PANTHER" id="PTHR23333:SF20">
    <property type="entry name" value="NSFL1 COFACTOR P47"/>
    <property type="match status" value="1"/>
</dbReference>
<dbReference type="Gene3D" id="3.10.20.90">
    <property type="entry name" value="Phosphatidylinositol 3-kinase Catalytic Subunit, Chain A, domain 1"/>
    <property type="match status" value="1"/>
</dbReference>
<comment type="caution">
    <text evidence="4">The sequence shown here is derived from an EMBL/GenBank/DDBJ whole genome shotgun (WGS) entry which is preliminary data.</text>
</comment>
<feature type="domain" description="UBX" evidence="2">
    <location>
        <begin position="306"/>
        <end position="381"/>
    </location>
</feature>